<feature type="domain" description="Homing endonuclease LAGLIDADG" evidence="1">
    <location>
        <begin position="30"/>
        <end position="114"/>
    </location>
</feature>
<sequence>MLCMSNSNIIVHKSSHGPQSFQDQLESFFLGLLEGDGSIQVNHWRKASLQYRIIIKLNNTEENYRMLTFIHRKLNIGNVKITAHGTRVSLVEDHRDRIPKIMGIIEKHGLRLTKARIRYGFFQYAFQNSIGYSEYLYLRTFRDMWEKAAYAADFHGRAPAQHSDFSGAPHPLLDFFKMLTPYKAQDILQRPHFVHWLCGIIEAEGCFSFRKSGKSCSFSLAQKYEEAFLLAVKQYFQLPNRVRRVNSHMYMLETFNVTHVQNILEFCRPGSLNALHKKAYAEKRVDSFGLLGSKETQRQEFEKRFLLLSPRLESENL</sequence>
<organism evidence="2">
    <name type="scientific">Monomastix sp. (strain OKE-1)</name>
    <dbReference type="NCBI Taxonomy" id="141716"/>
    <lineage>
        <taxon>Eukaryota</taxon>
        <taxon>Viridiplantae</taxon>
        <taxon>Chlorophyta</taxon>
        <taxon>Mamiellophyceae</taxon>
        <taxon>Monomastigales</taxon>
        <taxon>Monomastigaceae</taxon>
        <taxon>Monomastix</taxon>
    </lineage>
</organism>
<reference evidence="2" key="1">
    <citation type="journal article" date="2013" name="Genome Biol. Evol.">
        <title>Tracing the evolution of streptophyte algae and their mitochondrial genome.</title>
        <authorList>
            <person name="Turmel M."/>
            <person name="Otis C."/>
            <person name="Lemieux C."/>
        </authorList>
    </citation>
    <scope>NUCLEOTIDE SEQUENCE</scope>
</reference>
<dbReference type="SUPFAM" id="SSF55608">
    <property type="entry name" value="Homing endonucleases"/>
    <property type="match status" value="2"/>
</dbReference>
<dbReference type="Pfam" id="PF00961">
    <property type="entry name" value="LAGLIDADG_1"/>
    <property type="match status" value="1"/>
</dbReference>
<accession>U5YGE7</accession>
<gene>
    <name evidence="2" type="primary">orf317</name>
</gene>
<keyword evidence="2" id="KW-0496">Mitochondrion</keyword>
<evidence type="ECO:0000259" key="1">
    <source>
        <dbReference type="Pfam" id="PF00961"/>
    </source>
</evidence>
<dbReference type="PANTHER" id="PTHR36181:SF2">
    <property type="entry name" value="INTRON-ENCODED ENDONUCLEASE AI3-RELATED"/>
    <property type="match status" value="1"/>
</dbReference>
<dbReference type="GeneID" id="17622507"/>
<keyword evidence="2" id="KW-0378">Hydrolase</keyword>
<keyword evidence="2" id="KW-0255">Endonuclease</keyword>
<protein>
    <submittedName>
        <fullName evidence="2">Putative LAGLIDADG homing endonuclease</fullName>
    </submittedName>
</protein>
<dbReference type="AlphaFoldDB" id="U5YGE7"/>
<dbReference type="GO" id="GO:0005739">
    <property type="term" value="C:mitochondrion"/>
    <property type="evidence" value="ECO:0007669"/>
    <property type="project" value="UniProtKB-ARBA"/>
</dbReference>
<dbReference type="InterPro" id="IPR051289">
    <property type="entry name" value="LAGLIDADG_Endonuclease"/>
</dbReference>
<geneLocation type="mitochondrion" evidence="2"/>
<name>U5YGE7_MONSK</name>
<dbReference type="InterPro" id="IPR004860">
    <property type="entry name" value="LAGLIDADG_dom"/>
</dbReference>
<dbReference type="Gene3D" id="3.10.28.10">
    <property type="entry name" value="Homing endonucleases"/>
    <property type="match status" value="2"/>
</dbReference>
<evidence type="ECO:0000313" key="2">
    <source>
        <dbReference type="EMBL" id="AGZ90190.1"/>
    </source>
</evidence>
<keyword evidence="2" id="KW-0540">Nuclease</keyword>
<dbReference type="InterPro" id="IPR027434">
    <property type="entry name" value="Homing_endonucl"/>
</dbReference>
<dbReference type="EMBL" id="KF060939">
    <property type="protein sequence ID" value="AGZ90190.1"/>
    <property type="molecule type" value="Genomic_DNA"/>
</dbReference>
<dbReference type="PANTHER" id="PTHR36181">
    <property type="entry name" value="INTRON-ENCODED ENDONUCLEASE AI3-RELATED"/>
    <property type="match status" value="1"/>
</dbReference>
<dbReference type="RefSeq" id="YP_008802537.1">
    <property type="nucleotide sequence ID" value="NC_022797.1"/>
</dbReference>
<proteinExistence type="predicted"/>
<dbReference type="GO" id="GO:0004519">
    <property type="term" value="F:endonuclease activity"/>
    <property type="evidence" value="ECO:0007669"/>
    <property type="project" value="UniProtKB-KW"/>
</dbReference>